<dbReference type="InterPro" id="IPR045518">
    <property type="entry name" value="2EXR"/>
</dbReference>
<evidence type="ECO:0000256" key="1">
    <source>
        <dbReference type="SAM" id="MobiDB-lite"/>
    </source>
</evidence>
<accession>A0A136IN86</accession>
<dbReference type="OrthoDB" id="3473305at2759"/>
<feature type="region of interest" description="Disordered" evidence="1">
    <location>
        <begin position="206"/>
        <end position="241"/>
    </location>
</feature>
<protein>
    <recommendedName>
        <fullName evidence="2">2EXR domain-containing protein</fullName>
    </recommendedName>
</protein>
<evidence type="ECO:0000259" key="2">
    <source>
        <dbReference type="Pfam" id="PF20150"/>
    </source>
</evidence>
<gene>
    <name evidence="3" type="ORF">Micbo1qcDRAFT_179941</name>
</gene>
<feature type="region of interest" description="Disordered" evidence="1">
    <location>
        <begin position="34"/>
        <end position="107"/>
    </location>
</feature>
<feature type="domain" description="2EXR" evidence="2">
    <location>
        <begin position="113"/>
        <end position="203"/>
    </location>
</feature>
<dbReference type="AlphaFoldDB" id="A0A136IN86"/>
<organism evidence="3 4">
    <name type="scientific">Microdochium bolleyi</name>
    <dbReference type="NCBI Taxonomy" id="196109"/>
    <lineage>
        <taxon>Eukaryota</taxon>
        <taxon>Fungi</taxon>
        <taxon>Dikarya</taxon>
        <taxon>Ascomycota</taxon>
        <taxon>Pezizomycotina</taxon>
        <taxon>Sordariomycetes</taxon>
        <taxon>Xylariomycetidae</taxon>
        <taxon>Xylariales</taxon>
        <taxon>Microdochiaceae</taxon>
        <taxon>Microdochium</taxon>
    </lineage>
</organism>
<dbReference type="Pfam" id="PF20150">
    <property type="entry name" value="2EXR"/>
    <property type="match status" value="1"/>
</dbReference>
<dbReference type="EMBL" id="KQ964268">
    <property type="protein sequence ID" value="KXJ86407.1"/>
    <property type="molecule type" value="Genomic_DNA"/>
</dbReference>
<evidence type="ECO:0000313" key="3">
    <source>
        <dbReference type="EMBL" id="KXJ86407.1"/>
    </source>
</evidence>
<reference evidence="4" key="1">
    <citation type="submission" date="2016-02" db="EMBL/GenBank/DDBJ databases">
        <title>Draft genome sequence of Microdochium bolleyi, a fungal endophyte of beachgrass.</title>
        <authorList>
            <consortium name="DOE Joint Genome Institute"/>
            <person name="David A.S."/>
            <person name="May G."/>
            <person name="Haridas S."/>
            <person name="Lim J."/>
            <person name="Wang M."/>
            <person name="Labutti K."/>
            <person name="Lipzen A."/>
            <person name="Barry K."/>
            <person name="Grigoriev I.V."/>
        </authorList>
    </citation>
    <scope>NUCLEOTIDE SEQUENCE [LARGE SCALE GENOMIC DNA]</scope>
    <source>
        <strain evidence="4">J235TASD1</strain>
    </source>
</reference>
<dbReference type="InParanoid" id="A0A136IN86"/>
<dbReference type="Proteomes" id="UP000070501">
    <property type="component" value="Unassembled WGS sequence"/>
</dbReference>
<name>A0A136IN86_9PEZI</name>
<keyword evidence="4" id="KW-1185">Reference proteome</keyword>
<feature type="compositionally biased region" description="Polar residues" evidence="1">
    <location>
        <begin position="34"/>
        <end position="51"/>
    </location>
</feature>
<sequence>MASCMQLGRICTNRNDKFSIVTIHAIPVPYLTTRQPQASRSSDTPATATSRGTKRMVVPTTPSQGRQSPPGLFLQAPGPAGFHCKDSAAADHAAPPKSDHDREQDGTEPSRLFTCFARLPSELRTLVWREAYLDLLASQPCVCIYQGGTLPMDDINDVSGFGGRGARGLRYNHAVPAVYPESAPLEVVCREARRVCAAQRCRAARPRRQASPAAETGPDGAMEKGTPPTTTASGPQLPLPSRDFNPATDILYIDRQKRHGDGSTIVFYLGDRTQWVRHIRHIALPFSLILDIARQPALLRHLVSLEKISLVFPVTSTTGLESRSHDHPASGRGQMTPTAVTLWSSISLPTPTPTRRVRLRALSTSEMAQLRIMDDPWRPPSTLAEQRSWTRDGETGRDFVELVKSSIGNCIRRTDQYSRDLQRFYWDAEDGSFRITVEGCVLV</sequence>
<proteinExistence type="predicted"/>
<evidence type="ECO:0000313" key="4">
    <source>
        <dbReference type="Proteomes" id="UP000070501"/>
    </source>
</evidence>